<comment type="cofactor">
    <cofactor evidence="4">
        <name>Fe(2+)</name>
        <dbReference type="ChEBI" id="CHEBI:29033"/>
    </cofactor>
    <text evidence="4">Binds 1 Fe(2+) ion.</text>
</comment>
<comment type="caution">
    <text evidence="5">The sequence shown here is derived from an EMBL/GenBank/DDBJ whole genome shotgun (WGS) entry which is preliminary data.</text>
</comment>
<dbReference type="PANTHER" id="PTHR10458">
    <property type="entry name" value="PEPTIDE DEFORMYLASE"/>
    <property type="match status" value="1"/>
</dbReference>
<dbReference type="AlphaFoldDB" id="A0A9D1E1A4"/>
<dbReference type="PRINTS" id="PR01576">
    <property type="entry name" value="PDEFORMYLASE"/>
</dbReference>
<reference evidence="5" key="2">
    <citation type="journal article" date="2021" name="PeerJ">
        <title>Extensive microbial diversity within the chicken gut microbiome revealed by metagenomics and culture.</title>
        <authorList>
            <person name="Gilroy R."/>
            <person name="Ravi A."/>
            <person name="Getino M."/>
            <person name="Pursley I."/>
            <person name="Horton D.L."/>
            <person name="Alikhan N.F."/>
            <person name="Baker D."/>
            <person name="Gharbi K."/>
            <person name="Hall N."/>
            <person name="Watson M."/>
            <person name="Adriaenssens E.M."/>
            <person name="Foster-Nyarko E."/>
            <person name="Jarju S."/>
            <person name="Secka A."/>
            <person name="Antonio M."/>
            <person name="Oren A."/>
            <person name="Chaudhuri R.R."/>
            <person name="La Ragione R."/>
            <person name="Hildebrand F."/>
            <person name="Pallen M.J."/>
        </authorList>
    </citation>
    <scope>NUCLEOTIDE SEQUENCE</scope>
    <source>
        <strain evidence="5">ChiHjej13B12-12457</strain>
    </source>
</reference>
<gene>
    <name evidence="4" type="primary">def</name>
    <name evidence="5" type="ORF">IAC94_05710</name>
</gene>
<keyword evidence="3 4" id="KW-0378">Hydrolase</keyword>
<feature type="active site" evidence="4">
    <location>
        <position position="173"/>
    </location>
</feature>
<evidence type="ECO:0000256" key="3">
    <source>
        <dbReference type="ARBA" id="ARBA00022801"/>
    </source>
</evidence>
<comment type="similarity">
    <text evidence="1 4">Belongs to the polypeptide deformylase family.</text>
</comment>
<dbReference type="Proteomes" id="UP000886744">
    <property type="component" value="Unassembled WGS sequence"/>
</dbReference>
<feature type="binding site" evidence="4">
    <location>
        <position position="176"/>
    </location>
    <ligand>
        <name>Fe cation</name>
        <dbReference type="ChEBI" id="CHEBI:24875"/>
    </ligand>
</feature>
<dbReference type="GO" id="GO:0046872">
    <property type="term" value="F:metal ion binding"/>
    <property type="evidence" value="ECO:0007669"/>
    <property type="project" value="UniProtKB-KW"/>
</dbReference>
<dbReference type="EMBL" id="DVHI01000071">
    <property type="protein sequence ID" value="HIR63000.1"/>
    <property type="molecule type" value="Genomic_DNA"/>
</dbReference>
<keyword evidence="2 4" id="KW-0479">Metal-binding</keyword>
<evidence type="ECO:0000256" key="2">
    <source>
        <dbReference type="ARBA" id="ARBA00022723"/>
    </source>
</evidence>
<evidence type="ECO:0000256" key="4">
    <source>
        <dbReference type="HAMAP-Rule" id="MF_00163"/>
    </source>
</evidence>
<evidence type="ECO:0000256" key="1">
    <source>
        <dbReference type="ARBA" id="ARBA00010759"/>
    </source>
</evidence>
<dbReference type="SUPFAM" id="SSF56420">
    <property type="entry name" value="Peptide deformylase"/>
    <property type="match status" value="1"/>
</dbReference>
<comment type="function">
    <text evidence="4">Removes the formyl group from the N-terminal Met of newly synthesized proteins. Requires at least a dipeptide for an efficient rate of reaction. N-terminal L-methionine is a prerequisite for activity but the enzyme has broad specificity at other positions.</text>
</comment>
<dbReference type="HAMAP" id="MF_00163">
    <property type="entry name" value="Pep_deformylase"/>
    <property type="match status" value="1"/>
</dbReference>
<dbReference type="EC" id="3.5.1.88" evidence="4"/>
<comment type="catalytic activity">
    <reaction evidence="4">
        <text>N-terminal N-formyl-L-methionyl-[peptide] + H2O = N-terminal L-methionyl-[peptide] + formate</text>
        <dbReference type="Rhea" id="RHEA:24420"/>
        <dbReference type="Rhea" id="RHEA-COMP:10639"/>
        <dbReference type="Rhea" id="RHEA-COMP:10640"/>
        <dbReference type="ChEBI" id="CHEBI:15377"/>
        <dbReference type="ChEBI" id="CHEBI:15740"/>
        <dbReference type="ChEBI" id="CHEBI:49298"/>
        <dbReference type="ChEBI" id="CHEBI:64731"/>
        <dbReference type="EC" id="3.5.1.88"/>
    </reaction>
</comment>
<dbReference type="InterPro" id="IPR036821">
    <property type="entry name" value="Peptide_deformylase_sf"/>
</dbReference>
<feature type="binding site" evidence="4">
    <location>
        <position position="172"/>
    </location>
    <ligand>
        <name>Fe cation</name>
        <dbReference type="ChEBI" id="CHEBI:24875"/>
    </ligand>
</feature>
<name>A0A9D1E1A4_9BACT</name>
<protein>
    <recommendedName>
        <fullName evidence="4">Peptide deformylase</fullName>
        <shortName evidence="4">PDF</shortName>
        <ecNumber evidence="4">3.5.1.88</ecNumber>
    </recommendedName>
    <alternativeName>
        <fullName evidence="4">Polypeptide deformylase</fullName>
    </alternativeName>
</protein>
<dbReference type="InterPro" id="IPR023635">
    <property type="entry name" value="Peptide_deformylase"/>
</dbReference>
<dbReference type="GO" id="GO:0042586">
    <property type="term" value="F:peptide deformylase activity"/>
    <property type="evidence" value="ECO:0007669"/>
    <property type="project" value="UniProtKB-UniRule"/>
</dbReference>
<dbReference type="Pfam" id="PF01327">
    <property type="entry name" value="Pep_deformylase"/>
    <property type="match status" value="1"/>
</dbReference>
<dbReference type="CDD" id="cd00487">
    <property type="entry name" value="Pep_deformylase"/>
    <property type="match status" value="1"/>
</dbReference>
<sequence length="191" mass="21194">MVVLSAVGCGGLGHRLTPSERELVMSSDGLMRVLQVTSREDSLLLRKHCTDLTAKDLQSEVYDRLARRMVATVTDSTQDGVGLAAPQVGLNRRVVAVMRFDKPGYPFEVYPNIYIEYYSEETQTGPEGCLSIPGPAGEVERSQQIVIRYTDPVTLSAVRDTVDGYTAVIFQHEVDHLEGILFTDRLTDSRE</sequence>
<dbReference type="GO" id="GO:0006412">
    <property type="term" value="P:translation"/>
    <property type="evidence" value="ECO:0007669"/>
    <property type="project" value="UniProtKB-UniRule"/>
</dbReference>
<reference evidence="5" key="1">
    <citation type="submission" date="2020-10" db="EMBL/GenBank/DDBJ databases">
        <authorList>
            <person name="Gilroy R."/>
        </authorList>
    </citation>
    <scope>NUCLEOTIDE SEQUENCE</scope>
    <source>
        <strain evidence="5">ChiHjej13B12-12457</strain>
    </source>
</reference>
<evidence type="ECO:0000313" key="6">
    <source>
        <dbReference type="Proteomes" id="UP000886744"/>
    </source>
</evidence>
<dbReference type="Gene3D" id="3.90.45.10">
    <property type="entry name" value="Peptide deformylase"/>
    <property type="match status" value="1"/>
</dbReference>
<accession>A0A9D1E1A4</accession>
<organism evidence="5 6">
    <name type="scientific">Candidatus Coprenecus avistercoris</name>
    <dbReference type="NCBI Taxonomy" id="2840730"/>
    <lineage>
        <taxon>Bacteria</taxon>
        <taxon>Pseudomonadati</taxon>
        <taxon>Bacteroidota</taxon>
        <taxon>Bacteroidia</taxon>
        <taxon>Bacteroidales</taxon>
        <taxon>Rikenellaceae</taxon>
        <taxon>Rikenellaceae incertae sedis</taxon>
        <taxon>Candidatus Coprenecus</taxon>
    </lineage>
</organism>
<dbReference type="PANTHER" id="PTHR10458:SF22">
    <property type="entry name" value="PEPTIDE DEFORMYLASE"/>
    <property type="match status" value="1"/>
</dbReference>
<keyword evidence="4" id="KW-0648">Protein biosynthesis</keyword>
<proteinExistence type="inferred from homology"/>
<keyword evidence="4" id="KW-0408">Iron</keyword>
<evidence type="ECO:0000313" key="5">
    <source>
        <dbReference type="EMBL" id="HIR63000.1"/>
    </source>
</evidence>
<feature type="binding site" evidence="4">
    <location>
        <position position="129"/>
    </location>
    <ligand>
        <name>Fe cation</name>
        <dbReference type="ChEBI" id="CHEBI:24875"/>
    </ligand>
</feature>